<feature type="region of interest" description="Disordered" evidence="8">
    <location>
        <begin position="98"/>
        <end position="120"/>
    </location>
</feature>
<keyword evidence="5 7" id="KW-0238">DNA-binding</keyword>
<name>A0A9N9MN69_9CUCU</name>
<dbReference type="InterPro" id="IPR006612">
    <property type="entry name" value="THAP_Znf"/>
</dbReference>
<keyword evidence="12" id="KW-1185">Reference proteome</keyword>
<dbReference type="SMART" id="SM00980">
    <property type="entry name" value="THAP"/>
    <property type="match status" value="1"/>
</dbReference>
<dbReference type="SMART" id="SM00692">
    <property type="entry name" value="DM3"/>
    <property type="match status" value="1"/>
</dbReference>
<dbReference type="InterPro" id="IPR013087">
    <property type="entry name" value="Znf_C2H2_type"/>
</dbReference>
<dbReference type="Gene3D" id="3.30.160.60">
    <property type="entry name" value="Classic Zinc Finger"/>
    <property type="match status" value="4"/>
</dbReference>
<feature type="domain" description="THAP-type" evidence="10">
    <location>
        <begin position="1"/>
        <end position="79"/>
    </location>
</feature>
<gene>
    <name evidence="11" type="ORF">CEUTPL_LOCUS6321</name>
</gene>
<evidence type="ECO:0000256" key="8">
    <source>
        <dbReference type="SAM" id="MobiDB-lite"/>
    </source>
</evidence>
<evidence type="ECO:0000259" key="9">
    <source>
        <dbReference type="PROSITE" id="PS50157"/>
    </source>
</evidence>
<keyword evidence="2" id="KW-0677">Repeat</keyword>
<evidence type="ECO:0000259" key="10">
    <source>
        <dbReference type="PROSITE" id="PS50950"/>
    </source>
</evidence>
<dbReference type="GO" id="GO:0003677">
    <property type="term" value="F:DNA binding"/>
    <property type="evidence" value="ECO:0007669"/>
    <property type="project" value="UniProtKB-UniRule"/>
</dbReference>
<reference evidence="11" key="1">
    <citation type="submission" date="2022-01" db="EMBL/GenBank/DDBJ databases">
        <authorList>
            <person name="King R."/>
        </authorList>
    </citation>
    <scope>NUCLEOTIDE SEQUENCE</scope>
</reference>
<feature type="compositionally biased region" description="Polar residues" evidence="8">
    <location>
        <begin position="111"/>
        <end position="120"/>
    </location>
</feature>
<evidence type="ECO:0000256" key="2">
    <source>
        <dbReference type="ARBA" id="ARBA00022737"/>
    </source>
</evidence>
<dbReference type="SMART" id="SM00355">
    <property type="entry name" value="ZnF_C2H2"/>
    <property type="match status" value="18"/>
</dbReference>
<evidence type="ECO:0000256" key="6">
    <source>
        <dbReference type="PROSITE-ProRule" id="PRU00042"/>
    </source>
</evidence>
<dbReference type="Proteomes" id="UP001152799">
    <property type="component" value="Chromosome 3"/>
</dbReference>
<keyword evidence="3 6" id="KW-0863">Zinc-finger</keyword>
<evidence type="ECO:0000313" key="11">
    <source>
        <dbReference type="EMBL" id="CAG9765718.1"/>
    </source>
</evidence>
<dbReference type="PANTHER" id="PTHR24379:SF121">
    <property type="entry name" value="C2H2-TYPE DOMAIN-CONTAINING PROTEIN"/>
    <property type="match status" value="1"/>
</dbReference>
<dbReference type="EMBL" id="OU892279">
    <property type="protein sequence ID" value="CAG9765718.1"/>
    <property type="molecule type" value="Genomic_DNA"/>
</dbReference>
<evidence type="ECO:0000256" key="3">
    <source>
        <dbReference type="ARBA" id="ARBA00022771"/>
    </source>
</evidence>
<keyword evidence="1" id="KW-0479">Metal-binding</keyword>
<organism evidence="11 12">
    <name type="scientific">Ceutorhynchus assimilis</name>
    <name type="common">cabbage seed weevil</name>
    <dbReference type="NCBI Taxonomy" id="467358"/>
    <lineage>
        <taxon>Eukaryota</taxon>
        <taxon>Metazoa</taxon>
        <taxon>Ecdysozoa</taxon>
        <taxon>Arthropoda</taxon>
        <taxon>Hexapoda</taxon>
        <taxon>Insecta</taxon>
        <taxon>Pterygota</taxon>
        <taxon>Neoptera</taxon>
        <taxon>Endopterygota</taxon>
        <taxon>Coleoptera</taxon>
        <taxon>Polyphaga</taxon>
        <taxon>Cucujiformia</taxon>
        <taxon>Curculionidae</taxon>
        <taxon>Ceutorhynchinae</taxon>
        <taxon>Ceutorhynchus</taxon>
    </lineage>
</organism>
<evidence type="ECO:0000256" key="1">
    <source>
        <dbReference type="ARBA" id="ARBA00022723"/>
    </source>
</evidence>
<proteinExistence type="predicted"/>
<feature type="domain" description="C2H2-type" evidence="9">
    <location>
        <begin position="1177"/>
        <end position="1204"/>
    </location>
</feature>
<dbReference type="PROSITE" id="PS50157">
    <property type="entry name" value="ZINC_FINGER_C2H2_2"/>
    <property type="match status" value="1"/>
</dbReference>
<keyword evidence="4" id="KW-0862">Zinc</keyword>
<dbReference type="AlphaFoldDB" id="A0A9N9MN69"/>
<evidence type="ECO:0000256" key="4">
    <source>
        <dbReference type="ARBA" id="ARBA00022833"/>
    </source>
</evidence>
<dbReference type="PANTHER" id="PTHR24379">
    <property type="entry name" value="KRAB AND ZINC FINGER DOMAIN-CONTAINING"/>
    <property type="match status" value="1"/>
</dbReference>
<sequence length="1247" mass="145208">MPCCSAIDCSNTHEKGFRMFCFPQEETRRKQWIHNVHRKNWNPTRSARLCELHFEASQFESHRLDGVKKIKPNAVPTLFSFSNPPERINSSALKSVYEEQNHIDASEENTEPLQPNTPDQTISILDSDSNFDPDEEEYEEQTKFEKTKTNNNETSCEMAVLLDHEEDKNSADIQTGLVQCNHCNSTFLTFDECEMHMKLHKVDSEATIDDNSLIEDVRSEKQTHSSKNKNKLGSASKHSYPCPIDYCTSISSTAVELEKHIQVHGFTRKFSADLPQVYLTQHDLLLCIRCGLQTIKEFPMRVHRLLNHHSRNKSVTWICPKGSDCFQSSCRSIFIKHLQDFHQLNKEDYTHQVFGELKMMDYQPSTATGKVFDCHFCEFSTRLESEISEHVPDIHPKRRCNFCETMMQGEFQIFWHTYTIHKNITDYNKWRLRCTICSFENLAKHSYQHGGTHKNQIIKFKTIFQNEVKGIVPFLYILEKYAKNAEALEQIDRKAEGNSDIDTLDLADSDTHKQVPEIFSASDKETSNGNDADLNFPCKSCHFATKNRYYLSMHQQIYHKRVNQTHFFCPQPNCTFESQYRSNFRRHLLNTHEIDVENFQISNENVIKPRPIIESLTCEKCNFEAGKSDILSMHVQLLHSVWQRTEADPFWCPMENCMVTSPYKSNFKRHLIRVHHVTMDALGIAEIGTSFGLRHEAPSSFKADNDDFIKGNRKFTFKKHIQKQMEVEGNQVSNEEFNATKSKTKYECSETNFDHELESSDQYLGRRSDLFWSPKFSCPFEGCSYVIGRRLKFKRHLTLFHNWNDSKLQEWKGMDYFIAQYAQTFNCLKCGFDGMDMNGLKNHFSMEHKIIGTHSKAKPTVKKNSRSANRFLLKCTKCTFATNLKSSAHLHGFLHFGLNKKRSVIFRNYVDCKRQDDLVYRYPDKNMLKCPKCNFRGLIARDLRRHMLNVHSLRARNHLSDWNIRITKQRMERRKKLRQKNQKNTSDINEKEICEILVTQNNNDSALKGENNEVIKILLVDDADDFPEQINSNSENLVTCTICEKQFLCKADLLIHINAEHILMPTPEPPNVARMKTGFVPPSIEGKVSFICCLCKQVLFCTSSLKNHTSIHSKAANNSNLRVTFTKFKGDLKLNKVTIKADPNYVPRKSSNVSCTAKHTPKDKHPVLDYSLKLKVFSCEECNFKTNEEDNLTKHKKLHWSNEKEEIYKSKKWFTCKHCSYYSFDAERFEKHAEMHKISANLSLYVD</sequence>
<dbReference type="SUPFAM" id="SSF57716">
    <property type="entry name" value="Glucocorticoid receptor-like (DNA-binding domain)"/>
    <property type="match status" value="1"/>
</dbReference>
<evidence type="ECO:0000256" key="7">
    <source>
        <dbReference type="PROSITE-ProRule" id="PRU00309"/>
    </source>
</evidence>
<dbReference type="Pfam" id="PF05485">
    <property type="entry name" value="THAP"/>
    <property type="match status" value="1"/>
</dbReference>
<dbReference type="PROSITE" id="PS00028">
    <property type="entry name" value="ZINC_FINGER_C2H2_1"/>
    <property type="match status" value="4"/>
</dbReference>
<dbReference type="Gene3D" id="6.20.210.20">
    <property type="entry name" value="THAP domain"/>
    <property type="match status" value="1"/>
</dbReference>
<accession>A0A9N9MN69</accession>
<dbReference type="PROSITE" id="PS50950">
    <property type="entry name" value="ZF_THAP"/>
    <property type="match status" value="1"/>
</dbReference>
<dbReference type="InterPro" id="IPR038441">
    <property type="entry name" value="THAP_Znf_sf"/>
</dbReference>
<evidence type="ECO:0000256" key="5">
    <source>
        <dbReference type="ARBA" id="ARBA00023125"/>
    </source>
</evidence>
<evidence type="ECO:0000313" key="12">
    <source>
        <dbReference type="Proteomes" id="UP001152799"/>
    </source>
</evidence>
<dbReference type="GO" id="GO:0008270">
    <property type="term" value="F:zinc ion binding"/>
    <property type="evidence" value="ECO:0007669"/>
    <property type="project" value="UniProtKB-KW"/>
</dbReference>
<dbReference type="OrthoDB" id="6781410at2759"/>
<protein>
    <submittedName>
        <fullName evidence="11">Uncharacterized protein</fullName>
    </submittedName>
</protein>